<dbReference type="PANTHER" id="PTHR33495:SF13">
    <property type="entry name" value="ANTI-SIGMA-F FACTOR ANTAGONIST RSFB"/>
    <property type="match status" value="1"/>
</dbReference>
<dbReference type="SUPFAM" id="SSF52091">
    <property type="entry name" value="SpoIIaa-like"/>
    <property type="match status" value="1"/>
</dbReference>
<dbReference type="eggNOG" id="COG1366">
    <property type="taxonomic scope" value="Bacteria"/>
</dbReference>
<dbReference type="EMBL" id="AP012338">
    <property type="protein sequence ID" value="BAM04970.1"/>
    <property type="molecule type" value="Genomic_DNA"/>
</dbReference>
<name>I0II82_PHYMF</name>
<dbReference type="PANTHER" id="PTHR33495">
    <property type="entry name" value="ANTI-SIGMA FACTOR ANTAGONIST TM_1081-RELATED-RELATED"/>
    <property type="match status" value="1"/>
</dbReference>
<protein>
    <submittedName>
        <fullName evidence="2">Putative antagonist protein</fullName>
    </submittedName>
</protein>
<feature type="domain" description="STAS" evidence="1">
    <location>
        <begin position="12"/>
        <end position="121"/>
    </location>
</feature>
<dbReference type="HOGENOM" id="CLU_2024560_0_0_0"/>
<dbReference type="KEGG" id="phm:PSMK_28110"/>
<dbReference type="STRING" id="1142394.PSMK_28110"/>
<dbReference type="PROSITE" id="PS50801">
    <property type="entry name" value="STAS"/>
    <property type="match status" value="1"/>
</dbReference>
<dbReference type="OrthoDB" id="5471473at2"/>
<dbReference type="InterPro" id="IPR036513">
    <property type="entry name" value="STAS_dom_sf"/>
</dbReference>
<gene>
    <name evidence="2" type="ordered locus">PSMK_28110</name>
</gene>
<evidence type="ECO:0000259" key="1">
    <source>
        <dbReference type="PROSITE" id="PS50801"/>
    </source>
</evidence>
<accession>I0II82</accession>
<dbReference type="Gene3D" id="3.30.750.24">
    <property type="entry name" value="STAS domain"/>
    <property type="match status" value="1"/>
</dbReference>
<dbReference type="Pfam" id="PF01740">
    <property type="entry name" value="STAS"/>
    <property type="match status" value="1"/>
</dbReference>
<reference evidence="2 3" key="1">
    <citation type="submission" date="2012-02" db="EMBL/GenBank/DDBJ databases">
        <title>Complete genome sequence of Phycisphaera mikurensis NBRC 102666.</title>
        <authorList>
            <person name="Ankai A."/>
            <person name="Hosoyama A."/>
            <person name="Terui Y."/>
            <person name="Sekine M."/>
            <person name="Fukai R."/>
            <person name="Kato Y."/>
            <person name="Nakamura S."/>
            <person name="Yamada-Narita S."/>
            <person name="Kawakoshi A."/>
            <person name="Fukunaga Y."/>
            <person name="Yamazaki S."/>
            <person name="Fujita N."/>
        </authorList>
    </citation>
    <scope>NUCLEOTIDE SEQUENCE [LARGE SCALE GENOMIC DNA]</scope>
    <source>
        <strain evidence="3">NBRC 102666 / KCTC 22515 / FYK2301M01</strain>
    </source>
</reference>
<sequence>MSRPAEQPEAPAGTRVQRIGGVTVLAPRGSLTGEAAASFAELLAEEEVRTLGRLVVDLSGVAALDSIGLESLVDAAGRLEDGGLTLRLCGATSAIATILEITGQHEAFDHHDDAEDAARSFL</sequence>
<evidence type="ECO:0000313" key="2">
    <source>
        <dbReference type="EMBL" id="BAM04970.1"/>
    </source>
</evidence>
<dbReference type="CDD" id="cd07043">
    <property type="entry name" value="STAS_anti-anti-sigma_factors"/>
    <property type="match status" value="1"/>
</dbReference>
<keyword evidence="3" id="KW-1185">Reference proteome</keyword>
<dbReference type="Proteomes" id="UP000007881">
    <property type="component" value="Chromosome"/>
</dbReference>
<evidence type="ECO:0000313" key="3">
    <source>
        <dbReference type="Proteomes" id="UP000007881"/>
    </source>
</evidence>
<dbReference type="InterPro" id="IPR002645">
    <property type="entry name" value="STAS_dom"/>
</dbReference>
<dbReference type="GO" id="GO:0043856">
    <property type="term" value="F:anti-sigma factor antagonist activity"/>
    <property type="evidence" value="ECO:0007669"/>
    <property type="project" value="TreeGrafter"/>
</dbReference>
<dbReference type="AlphaFoldDB" id="I0II82"/>
<proteinExistence type="predicted"/>
<organism evidence="2 3">
    <name type="scientific">Phycisphaera mikurensis (strain NBRC 102666 / KCTC 22515 / FYK2301M01)</name>
    <dbReference type="NCBI Taxonomy" id="1142394"/>
    <lineage>
        <taxon>Bacteria</taxon>
        <taxon>Pseudomonadati</taxon>
        <taxon>Planctomycetota</taxon>
        <taxon>Phycisphaerae</taxon>
        <taxon>Phycisphaerales</taxon>
        <taxon>Phycisphaeraceae</taxon>
        <taxon>Phycisphaera</taxon>
    </lineage>
</organism>
<dbReference type="RefSeq" id="WP_014438180.1">
    <property type="nucleotide sequence ID" value="NC_017080.1"/>
</dbReference>